<protein>
    <submittedName>
        <fullName evidence="1">Uncharacterized protein</fullName>
    </submittedName>
</protein>
<dbReference type="AlphaFoldDB" id="A0AAV6Q2H5"/>
<keyword evidence="2" id="KW-1185">Reference proteome</keyword>
<sequence length="103" mass="12293">MQDCFQRTDWEVFDHQDLENHTSVVLDYIRFCTDNVTRDRCIRIYPNRKPWMTEEVQSLLTARNTGFRSGDKVLYSAAKANLKRGIREAKVAYRRKIEDPHQE</sequence>
<evidence type="ECO:0000313" key="2">
    <source>
        <dbReference type="Proteomes" id="UP000693946"/>
    </source>
</evidence>
<gene>
    <name evidence="1" type="ORF">JOB18_026150</name>
</gene>
<dbReference type="PANTHER" id="PTHR47510">
    <property type="entry name" value="REVERSE TRANSCRIPTASE DOMAIN-CONTAINING PROTEIN"/>
    <property type="match status" value="1"/>
</dbReference>
<name>A0AAV6Q2H5_SOLSE</name>
<reference evidence="1 2" key="1">
    <citation type="journal article" date="2021" name="Sci. Rep.">
        <title>Chromosome anchoring in Senegalese sole (Solea senegalensis) reveals sex-associated markers and genome rearrangements in flatfish.</title>
        <authorList>
            <person name="Guerrero-Cozar I."/>
            <person name="Gomez-Garrido J."/>
            <person name="Berbel C."/>
            <person name="Martinez-Blanch J.F."/>
            <person name="Alioto T."/>
            <person name="Claros M.G."/>
            <person name="Gagnaire P.A."/>
            <person name="Manchado M."/>
        </authorList>
    </citation>
    <scope>NUCLEOTIDE SEQUENCE [LARGE SCALE GENOMIC DNA]</scope>
    <source>
        <strain evidence="1">Sse05_10M</strain>
    </source>
</reference>
<dbReference type="Proteomes" id="UP000693946">
    <property type="component" value="Linkage Group LG7"/>
</dbReference>
<evidence type="ECO:0000313" key="1">
    <source>
        <dbReference type="EMBL" id="KAG7482628.1"/>
    </source>
</evidence>
<dbReference type="PANTHER" id="PTHR47510:SF3">
    <property type="entry name" value="ENDO_EXONUCLEASE_PHOSPHATASE DOMAIN-CONTAINING PROTEIN"/>
    <property type="match status" value="1"/>
</dbReference>
<comment type="caution">
    <text evidence="1">The sequence shown here is derived from an EMBL/GenBank/DDBJ whole genome shotgun (WGS) entry which is preliminary data.</text>
</comment>
<dbReference type="EMBL" id="JAGKHQ010000019">
    <property type="protein sequence ID" value="KAG7482628.1"/>
    <property type="molecule type" value="Genomic_DNA"/>
</dbReference>
<accession>A0AAV6Q2H5</accession>
<proteinExistence type="predicted"/>
<organism evidence="1 2">
    <name type="scientific">Solea senegalensis</name>
    <name type="common">Senegalese sole</name>
    <dbReference type="NCBI Taxonomy" id="28829"/>
    <lineage>
        <taxon>Eukaryota</taxon>
        <taxon>Metazoa</taxon>
        <taxon>Chordata</taxon>
        <taxon>Craniata</taxon>
        <taxon>Vertebrata</taxon>
        <taxon>Euteleostomi</taxon>
        <taxon>Actinopterygii</taxon>
        <taxon>Neopterygii</taxon>
        <taxon>Teleostei</taxon>
        <taxon>Neoteleostei</taxon>
        <taxon>Acanthomorphata</taxon>
        <taxon>Carangaria</taxon>
        <taxon>Pleuronectiformes</taxon>
        <taxon>Pleuronectoidei</taxon>
        <taxon>Soleidae</taxon>
        <taxon>Solea</taxon>
    </lineage>
</organism>